<evidence type="ECO:0000259" key="2">
    <source>
        <dbReference type="Pfam" id="PF07331"/>
    </source>
</evidence>
<dbReference type="RefSeq" id="WP_375352968.1">
    <property type="nucleotide sequence ID" value="NZ_JBHHMI010000001.1"/>
</dbReference>
<gene>
    <name evidence="3" type="ORF">ACE41H_02035</name>
</gene>
<keyword evidence="4" id="KW-1185">Reference proteome</keyword>
<feature type="transmembrane region" description="Helical" evidence="1">
    <location>
        <begin position="122"/>
        <end position="142"/>
    </location>
</feature>
<evidence type="ECO:0000313" key="3">
    <source>
        <dbReference type="EMBL" id="MFB5265573.1"/>
    </source>
</evidence>
<sequence length="155" mass="16847">MISKKADRTAGALAVLIGAAALAEAVKLFQYKAGLWIGDHVFPFLLGAGLVLSGIALTVKGSAAQAIVKPFPAGRTAVMLSAVTALLFAYLFLMTWIGYTAATLVCSLLLFRWIGAMRWWRAVLSAVLLTSVLYFIFITWLMTPLPVGRWVEVWL</sequence>
<keyword evidence="1" id="KW-0472">Membrane</keyword>
<dbReference type="InterPro" id="IPR009936">
    <property type="entry name" value="DUF1468"/>
</dbReference>
<feature type="transmembrane region" description="Helical" evidence="1">
    <location>
        <begin position="71"/>
        <end position="90"/>
    </location>
</feature>
<keyword evidence="1" id="KW-0812">Transmembrane</keyword>
<feature type="transmembrane region" description="Helical" evidence="1">
    <location>
        <begin position="96"/>
        <end position="115"/>
    </location>
</feature>
<comment type="caution">
    <text evidence="3">The sequence shown here is derived from an EMBL/GenBank/DDBJ whole genome shotgun (WGS) entry which is preliminary data.</text>
</comment>
<dbReference type="Proteomes" id="UP001580346">
    <property type="component" value="Unassembled WGS sequence"/>
</dbReference>
<reference evidence="3 4" key="1">
    <citation type="submission" date="2024-09" db="EMBL/GenBank/DDBJ databases">
        <title>Paenibacillus zeirhizospherea sp. nov., isolated from surface of the maize (Zea mays) roots in a horticulture field, Hungary.</title>
        <authorList>
            <person name="Marton D."/>
            <person name="Farkas M."/>
            <person name="Bedics A."/>
            <person name="Toth E."/>
            <person name="Tancsics A."/>
            <person name="Boka K."/>
            <person name="Maroti G."/>
            <person name="Kriszt B."/>
            <person name="Cserhati M."/>
        </authorList>
    </citation>
    <scope>NUCLEOTIDE SEQUENCE [LARGE SCALE GENOMIC DNA]</scope>
    <source>
        <strain evidence="3 4">KCTC 33519</strain>
    </source>
</reference>
<organism evidence="3 4">
    <name type="scientific">Paenibacillus enshidis</name>
    <dbReference type="NCBI Taxonomy" id="1458439"/>
    <lineage>
        <taxon>Bacteria</taxon>
        <taxon>Bacillati</taxon>
        <taxon>Bacillota</taxon>
        <taxon>Bacilli</taxon>
        <taxon>Bacillales</taxon>
        <taxon>Paenibacillaceae</taxon>
        <taxon>Paenibacillus</taxon>
    </lineage>
</organism>
<dbReference type="Pfam" id="PF07331">
    <property type="entry name" value="TctB"/>
    <property type="match status" value="1"/>
</dbReference>
<accession>A0ABV5AN09</accession>
<name>A0ABV5AN09_9BACL</name>
<proteinExistence type="predicted"/>
<evidence type="ECO:0000256" key="1">
    <source>
        <dbReference type="SAM" id="Phobius"/>
    </source>
</evidence>
<dbReference type="EMBL" id="JBHHMI010000001">
    <property type="protein sequence ID" value="MFB5265573.1"/>
    <property type="molecule type" value="Genomic_DNA"/>
</dbReference>
<keyword evidence="1" id="KW-1133">Transmembrane helix</keyword>
<evidence type="ECO:0000313" key="4">
    <source>
        <dbReference type="Proteomes" id="UP001580346"/>
    </source>
</evidence>
<feature type="transmembrane region" description="Helical" evidence="1">
    <location>
        <begin position="41"/>
        <end position="59"/>
    </location>
</feature>
<feature type="domain" description="DUF1468" evidence="2">
    <location>
        <begin position="11"/>
        <end position="146"/>
    </location>
</feature>
<protein>
    <submittedName>
        <fullName evidence="3">Tripartite tricarboxylate transporter TctB family protein</fullName>
    </submittedName>
</protein>